<dbReference type="GO" id="GO:0044773">
    <property type="term" value="P:mitotic DNA damage checkpoint signaling"/>
    <property type="evidence" value="ECO:0007669"/>
    <property type="project" value="TreeGrafter"/>
</dbReference>
<gene>
    <name evidence="2" type="ORF">SteCoe_37045</name>
</gene>
<dbReference type="OrthoDB" id="290533at2759"/>
<dbReference type="AlphaFoldDB" id="A0A1R2AP66"/>
<dbReference type="PANTHER" id="PTHR44167">
    <property type="entry name" value="OVARIAN-SPECIFIC SERINE/THREONINE-PROTEIN KINASE LOK-RELATED"/>
    <property type="match status" value="1"/>
</dbReference>
<dbReference type="Gene3D" id="1.10.510.10">
    <property type="entry name" value="Transferase(Phosphotransferase) domain 1"/>
    <property type="match status" value="2"/>
</dbReference>
<dbReference type="EMBL" id="MPUH01001789">
    <property type="protein sequence ID" value="OMJ66200.1"/>
    <property type="molecule type" value="Genomic_DNA"/>
</dbReference>
<evidence type="ECO:0000313" key="2">
    <source>
        <dbReference type="EMBL" id="OMJ66200.1"/>
    </source>
</evidence>
<proteinExistence type="predicted"/>
<evidence type="ECO:0000313" key="3">
    <source>
        <dbReference type="Proteomes" id="UP000187209"/>
    </source>
</evidence>
<protein>
    <recommendedName>
        <fullName evidence="1">Protein kinase domain-containing protein</fullName>
    </recommendedName>
</protein>
<dbReference type="GO" id="GO:0005524">
    <property type="term" value="F:ATP binding"/>
    <property type="evidence" value="ECO:0007669"/>
    <property type="project" value="InterPro"/>
</dbReference>
<accession>A0A1R2AP66</accession>
<reference evidence="2 3" key="1">
    <citation type="submission" date="2016-11" db="EMBL/GenBank/DDBJ databases">
        <title>The macronuclear genome of Stentor coeruleus: a giant cell with tiny introns.</title>
        <authorList>
            <person name="Slabodnick M."/>
            <person name="Ruby J.G."/>
            <person name="Reiff S.B."/>
            <person name="Swart E.C."/>
            <person name="Gosai S."/>
            <person name="Prabakaran S."/>
            <person name="Witkowska E."/>
            <person name="Larue G.E."/>
            <person name="Fisher S."/>
            <person name="Freeman R.M."/>
            <person name="Gunawardena J."/>
            <person name="Chu W."/>
            <person name="Stover N.A."/>
            <person name="Gregory B.D."/>
            <person name="Nowacki M."/>
            <person name="Derisi J."/>
            <person name="Roy S.W."/>
            <person name="Marshall W.F."/>
            <person name="Sood P."/>
        </authorList>
    </citation>
    <scope>NUCLEOTIDE SEQUENCE [LARGE SCALE GENOMIC DNA]</scope>
    <source>
        <strain evidence="2">WM001</strain>
    </source>
</reference>
<dbReference type="GO" id="GO:0004674">
    <property type="term" value="F:protein serine/threonine kinase activity"/>
    <property type="evidence" value="ECO:0007669"/>
    <property type="project" value="TreeGrafter"/>
</dbReference>
<evidence type="ECO:0000259" key="1">
    <source>
        <dbReference type="PROSITE" id="PS50011"/>
    </source>
</evidence>
<sequence length="615" mass="72467">MLSVDLLMLVKTQFETQNVRDAFEGKCDNIFKVPLDEIIKRTFNQKNKEILIYSYSVYLLRIDQEDAQGIEILKYIRGSLVLFEYLEDMIPALIDIYDNLILKKIHECKCLENILEWVEIADILTKYHNNLMALPAAFNIFVELAYKEMLRLSLNPSVLDHIFYLKNIKKSIVYKFPIYNVALIAIGNSLDFIEQRNKFYPNELIDVDEGTDQDWEIIEKIEKIVKIYNEEIMIKDKILKENLNQVIEKLENKSSYREWKDRKKILKDKRKLNDYSEQNENNYKNTGFTFNVNANIDYNINYDDFEIIGESIWSYVDINEIFQIAIYKGNLKYEGKWITVGIKMYQEKKPDTDFSKVCREINILEKLSNIKNESFNCFTKYYGTCRINKEGKLTYYMIMEYKEKTLKDFLSREEKISEQNLERIFCQLIKSFNEMHNLGIFHLDIKPVNILTDEHFNLSIIDYDISVIKTNGMNRSSGRSNRVAGSNNYANPIIQKQMRNLEALKSYSDCNNQIYFPNNAENNSITKNFTKKCKILCEQSYLYSAADVFSLGMTLYHLMVGSSFKSGLNTDENNEELLKNVENLKPDWAKDILSGMLNRDEKKRISFKDLQKSIE</sequence>
<comment type="caution">
    <text evidence="2">The sequence shown here is derived from an EMBL/GenBank/DDBJ whole genome shotgun (WGS) entry which is preliminary data.</text>
</comment>
<dbReference type="PROSITE" id="PS00108">
    <property type="entry name" value="PROTEIN_KINASE_ST"/>
    <property type="match status" value="1"/>
</dbReference>
<name>A0A1R2AP66_9CILI</name>
<dbReference type="Pfam" id="PF00069">
    <property type="entry name" value="Pkinase"/>
    <property type="match status" value="1"/>
</dbReference>
<dbReference type="PANTHER" id="PTHR44167:SF24">
    <property type="entry name" value="SERINE_THREONINE-PROTEIN KINASE CHK2"/>
    <property type="match status" value="1"/>
</dbReference>
<organism evidence="2 3">
    <name type="scientific">Stentor coeruleus</name>
    <dbReference type="NCBI Taxonomy" id="5963"/>
    <lineage>
        <taxon>Eukaryota</taxon>
        <taxon>Sar</taxon>
        <taxon>Alveolata</taxon>
        <taxon>Ciliophora</taxon>
        <taxon>Postciliodesmatophora</taxon>
        <taxon>Heterotrichea</taxon>
        <taxon>Heterotrichida</taxon>
        <taxon>Stentoridae</taxon>
        <taxon>Stentor</taxon>
    </lineage>
</organism>
<dbReference type="PROSITE" id="PS50011">
    <property type="entry name" value="PROTEIN_KINASE_DOM"/>
    <property type="match status" value="1"/>
</dbReference>
<dbReference type="SUPFAM" id="SSF56112">
    <property type="entry name" value="Protein kinase-like (PK-like)"/>
    <property type="match status" value="1"/>
</dbReference>
<dbReference type="InterPro" id="IPR011009">
    <property type="entry name" value="Kinase-like_dom_sf"/>
</dbReference>
<dbReference type="CDD" id="cd00180">
    <property type="entry name" value="PKc"/>
    <property type="match status" value="1"/>
</dbReference>
<dbReference type="SMART" id="SM00220">
    <property type="entry name" value="S_TKc"/>
    <property type="match status" value="1"/>
</dbReference>
<dbReference type="InterPro" id="IPR008271">
    <property type="entry name" value="Ser/Thr_kinase_AS"/>
</dbReference>
<keyword evidence="3" id="KW-1185">Reference proteome</keyword>
<dbReference type="Proteomes" id="UP000187209">
    <property type="component" value="Unassembled WGS sequence"/>
</dbReference>
<dbReference type="GO" id="GO:0005634">
    <property type="term" value="C:nucleus"/>
    <property type="evidence" value="ECO:0007669"/>
    <property type="project" value="TreeGrafter"/>
</dbReference>
<feature type="domain" description="Protein kinase" evidence="1">
    <location>
        <begin position="302"/>
        <end position="615"/>
    </location>
</feature>
<dbReference type="InterPro" id="IPR000719">
    <property type="entry name" value="Prot_kinase_dom"/>
</dbReference>